<feature type="compositionally biased region" description="Low complexity" evidence="1">
    <location>
        <begin position="117"/>
        <end position="129"/>
    </location>
</feature>
<reference evidence="2 3" key="1">
    <citation type="journal article" date="2018" name="Sci. Rep.">
        <title>Comparative genomics provides insights into the lifestyle and reveals functional heterogeneity of dark septate endophytic fungi.</title>
        <authorList>
            <person name="Knapp D.G."/>
            <person name="Nemeth J.B."/>
            <person name="Barry K."/>
            <person name="Hainaut M."/>
            <person name="Henrissat B."/>
            <person name="Johnson J."/>
            <person name="Kuo A."/>
            <person name="Lim J.H.P."/>
            <person name="Lipzen A."/>
            <person name="Nolan M."/>
            <person name="Ohm R.A."/>
            <person name="Tamas L."/>
            <person name="Grigoriev I.V."/>
            <person name="Spatafora J.W."/>
            <person name="Nagy L.G."/>
            <person name="Kovacs G.M."/>
        </authorList>
    </citation>
    <scope>NUCLEOTIDE SEQUENCE [LARGE SCALE GENOMIC DNA]</scope>
    <source>
        <strain evidence="2 3">DSE2036</strain>
    </source>
</reference>
<feature type="compositionally biased region" description="Polar residues" evidence="1">
    <location>
        <begin position="196"/>
        <end position="210"/>
    </location>
</feature>
<keyword evidence="3" id="KW-1185">Reference proteome</keyword>
<organism evidence="2 3">
    <name type="scientific">Periconia macrospinosa</name>
    <dbReference type="NCBI Taxonomy" id="97972"/>
    <lineage>
        <taxon>Eukaryota</taxon>
        <taxon>Fungi</taxon>
        <taxon>Dikarya</taxon>
        <taxon>Ascomycota</taxon>
        <taxon>Pezizomycotina</taxon>
        <taxon>Dothideomycetes</taxon>
        <taxon>Pleosporomycetidae</taxon>
        <taxon>Pleosporales</taxon>
        <taxon>Massarineae</taxon>
        <taxon>Periconiaceae</taxon>
        <taxon>Periconia</taxon>
    </lineage>
</organism>
<feature type="compositionally biased region" description="Low complexity" evidence="1">
    <location>
        <begin position="146"/>
        <end position="193"/>
    </location>
</feature>
<gene>
    <name evidence="2" type="ORF">DM02DRAFT_97011</name>
</gene>
<evidence type="ECO:0000313" key="2">
    <source>
        <dbReference type="EMBL" id="PVI05345.1"/>
    </source>
</evidence>
<sequence>MKHPLDKRPGVVSGQAHCVSTPASGHRHATGDLTLSNRAEWVCHCVKLLVRNVGLKAADVVVVVVLFLPVLTRRYCLPLTSAPSTSVCTKLYNNQNKTHSSPSLTHITIMSDPYNQYNQHYQQYPPNQYGSPAPSHQGYGGPPPQQGYDQGYNQQQQYPPPQQGGSYYGGEQHQQQPQQQQQYPGYGPPAQGGFQHGQSTAPHDQYNQQG</sequence>
<evidence type="ECO:0000256" key="1">
    <source>
        <dbReference type="SAM" id="MobiDB-lite"/>
    </source>
</evidence>
<feature type="region of interest" description="Disordered" evidence="1">
    <location>
        <begin position="117"/>
        <end position="210"/>
    </location>
</feature>
<dbReference type="AlphaFoldDB" id="A0A2V1E7Z1"/>
<evidence type="ECO:0000313" key="3">
    <source>
        <dbReference type="Proteomes" id="UP000244855"/>
    </source>
</evidence>
<proteinExistence type="predicted"/>
<dbReference type="EMBL" id="KZ805314">
    <property type="protein sequence ID" value="PVI05345.1"/>
    <property type="molecule type" value="Genomic_DNA"/>
</dbReference>
<dbReference type="STRING" id="97972.A0A2V1E7Z1"/>
<accession>A0A2V1E7Z1</accession>
<name>A0A2V1E7Z1_9PLEO</name>
<protein>
    <submittedName>
        <fullName evidence="2">Uncharacterized protein</fullName>
    </submittedName>
</protein>
<dbReference type="Proteomes" id="UP000244855">
    <property type="component" value="Unassembled WGS sequence"/>
</dbReference>